<evidence type="ECO:0000256" key="1">
    <source>
        <dbReference type="ARBA" id="ARBA00005061"/>
    </source>
</evidence>
<dbReference type="InterPro" id="IPR018317">
    <property type="entry name" value="QueC"/>
</dbReference>
<feature type="binding site" evidence="11">
    <location>
        <position position="190"/>
    </location>
    <ligand>
        <name>Zn(2+)</name>
        <dbReference type="ChEBI" id="CHEBI:29105"/>
    </ligand>
</feature>
<dbReference type="CDD" id="cd01995">
    <property type="entry name" value="QueC-like"/>
    <property type="match status" value="1"/>
</dbReference>
<evidence type="ECO:0000256" key="11">
    <source>
        <dbReference type="HAMAP-Rule" id="MF_01633"/>
    </source>
</evidence>
<keyword evidence="3 11" id="KW-0479">Metal-binding</keyword>
<dbReference type="GO" id="GO:0005524">
    <property type="term" value="F:ATP binding"/>
    <property type="evidence" value="ECO:0007669"/>
    <property type="project" value="UniProtKB-UniRule"/>
</dbReference>
<comment type="pathway">
    <text evidence="1 11">Purine metabolism; 7-cyano-7-deazaguanine biosynthesis.</text>
</comment>
<name>A0A284VQ29_9EURY</name>
<evidence type="ECO:0000256" key="5">
    <source>
        <dbReference type="ARBA" id="ARBA00022833"/>
    </source>
</evidence>
<keyword evidence="6 11" id="KW-0067">ATP-binding</keyword>
<evidence type="ECO:0000256" key="8">
    <source>
        <dbReference type="ARBA" id="ARBA00037993"/>
    </source>
</evidence>
<evidence type="ECO:0000256" key="6">
    <source>
        <dbReference type="ARBA" id="ARBA00022840"/>
    </source>
</evidence>
<proteinExistence type="inferred from homology"/>
<keyword evidence="13" id="KW-1185">Reference proteome</keyword>
<dbReference type="NCBIfam" id="TIGR00364">
    <property type="entry name" value="7-cyano-7-deazaguanine synthase QueC"/>
    <property type="match status" value="1"/>
</dbReference>
<dbReference type="Pfam" id="PF06508">
    <property type="entry name" value="QueC"/>
    <property type="match status" value="1"/>
</dbReference>
<dbReference type="Gene3D" id="3.40.50.620">
    <property type="entry name" value="HUPs"/>
    <property type="match status" value="1"/>
</dbReference>
<comment type="function">
    <text evidence="7 11">Catalyzes the ATP-dependent conversion of 7-carboxy-7-deazaguanine (CDG) to 7-cyano-7-deazaguanine (preQ(0)).</text>
</comment>
<dbReference type="UniPathway" id="UPA00391"/>
<evidence type="ECO:0000256" key="9">
    <source>
        <dbReference type="ARBA" id="ARBA00039149"/>
    </source>
</evidence>
<dbReference type="Proteomes" id="UP000218615">
    <property type="component" value="Unassembled WGS sequence"/>
</dbReference>
<accession>A0A284VQ29</accession>
<dbReference type="SUPFAM" id="SSF52402">
    <property type="entry name" value="Adenine nucleotide alpha hydrolases-like"/>
    <property type="match status" value="1"/>
</dbReference>
<dbReference type="PIRSF" id="PIRSF006293">
    <property type="entry name" value="ExsB"/>
    <property type="match status" value="1"/>
</dbReference>
<dbReference type="OrthoDB" id="6532at2157"/>
<dbReference type="EC" id="6.3.4.20" evidence="9 11"/>
<feature type="binding site" evidence="11">
    <location>
        <begin position="7"/>
        <end position="17"/>
    </location>
    <ligand>
        <name>ATP</name>
        <dbReference type="ChEBI" id="CHEBI:30616"/>
    </ligand>
</feature>
<evidence type="ECO:0000256" key="3">
    <source>
        <dbReference type="ARBA" id="ARBA00022723"/>
    </source>
</evidence>
<dbReference type="PANTHER" id="PTHR42914">
    <property type="entry name" value="7-CYANO-7-DEAZAGUANINE SYNTHASE"/>
    <property type="match status" value="1"/>
</dbReference>
<organism evidence="12 13">
    <name type="scientific">Candidatus Methanoperedens nitratireducens</name>
    <dbReference type="NCBI Taxonomy" id="1392998"/>
    <lineage>
        <taxon>Archaea</taxon>
        <taxon>Methanobacteriati</taxon>
        <taxon>Methanobacteriota</taxon>
        <taxon>Stenosarchaea group</taxon>
        <taxon>Methanomicrobia</taxon>
        <taxon>Methanosarcinales</taxon>
        <taxon>ANME-2 cluster</taxon>
        <taxon>Candidatus Methanoperedentaceae</taxon>
        <taxon>Candidatus Methanoperedens</taxon>
    </lineage>
</organism>
<comment type="catalytic activity">
    <reaction evidence="10 11">
        <text>7-carboxy-7-carbaguanine + NH4(+) + 2 ATP = 7-cyano-7-carbaguanine + 2 AMP + 2 diphosphate + 2 H(+)</text>
        <dbReference type="Rhea" id="RHEA:27982"/>
        <dbReference type="ChEBI" id="CHEBI:15378"/>
        <dbReference type="ChEBI" id="CHEBI:28938"/>
        <dbReference type="ChEBI" id="CHEBI:30616"/>
        <dbReference type="ChEBI" id="CHEBI:33019"/>
        <dbReference type="ChEBI" id="CHEBI:45075"/>
        <dbReference type="ChEBI" id="CHEBI:61036"/>
        <dbReference type="ChEBI" id="CHEBI:456215"/>
        <dbReference type="EC" id="6.3.4.20"/>
    </reaction>
</comment>
<evidence type="ECO:0000256" key="10">
    <source>
        <dbReference type="ARBA" id="ARBA00047890"/>
    </source>
</evidence>
<dbReference type="EMBL" id="FZMP01000178">
    <property type="protein sequence ID" value="SNQ61384.1"/>
    <property type="molecule type" value="Genomic_DNA"/>
</dbReference>
<dbReference type="GO" id="GO:0016879">
    <property type="term" value="F:ligase activity, forming carbon-nitrogen bonds"/>
    <property type="evidence" value="ECO:0007669"/>
    <property type="project" value="UniProtKB-UniRule"/>
</dbReference>
<dbReference type="HAMAP" id="MF_01633">
    <property type="entry name" value="QueC"/>
    <property type="match status" value="1"/>
</dbReference>
<comment type="cofactor">
    <cofactor evidence="11">
        <name>Zn(2+)</name>
        <dbReference type="ChEBI" id="CHEBI:29105"/>
    </cofactor>
    <text evidence="11">Binds 1 zinc ion per subunit.</text>
</comment>
<dbReference type="RefSeq" id="WP_096206078.1">
    <property type="nucleotide sequence ID" value="NZ_FZMP01000178.1"/>
</dbReference>
<keyword evidence="5 11" id="KW-0862">Zinc</keyword>
<dbReference type="PANTHER" id="PTHR42914:SF1">
    <property type="entry name" value="7-CYANO-7-DEAZAGUANINE SYNTHASE"/>
    <property type="match status" value="1"/>
</dbReference>
<evidence type="ECO:0000256" key="4">
    <source>
        <dbReference type="ARBA" id="ARBA00022741"/>
    </source>
</evidence>
<dbReference type="GO" id="GO:0008270">
    <property type="term" value="F:zinc ion binding"/>
    <property type="evidence" value="ECO:0007669"/>
    <property type="project" value="UniProtKB-UniRule"/>
</dbReference>
<dbReference type="InterPro" id="IPR014729">
    <property type="entry name" value="Rossmann-like_a/b/a_fold"/>
</dbReference>
<protein>
    <recommendedName>
        <fullName evidence="9 11">7-cyano-7-deazaguanine synthase</fullName>
        <ecNumber evidence="9 11">6.3.4.20</ecNumber>
    </recommendedName>
    <alternativeName>
        <fullName evidence="11">7-cyano-7-carbaguanine synthase</fullName>
    </alternativeName>
    <alternativeName>
        <fullName evidence="11">Archaeosine biosynthesis protein QueC</fullName>
    </alternativeName>
    <alternativeName>
        <fullName evidence="11">PreQ(0) synthase</fullName>
    </alternativeName>
</protein>
<gene>
    <name evidence="11 12" type="primary">queC</name>
    <name evidence="12" type="ORF">MNV_330052</name>
</gene>
<dbReference type="STRING" id="1392998.ANME2D_01630"/>
<evidence type="ECO:0000313" key="13">
    <source>
        <dbReference type="Proteomes" id="UP000218615"/>
    </source>
</evidence>
<keyword evidence="2 11" id="KW-0436">Ligase</keyword>
<comment type="similarity">
    <text evidence="8 11">Belongs to the QueC family.</text>
</comment>
<reference evidence="13" key="1">
    <citation type="submission" date="2017-06" db="EMBL/GenBank/DDBJ databases">
        <authorList>
            <person name="Cremers G."/>
        </authorList>
    </citation>
    <scope>NUCLEOTIDE SEQUENCE [LARGE SCALE GENOMIC DNA]</scope>
</reference>
<feature type="binding site" evidence="11">
    <location>
        <position position="198"/>
    </location>
    <ligand>
        <name>Zn(2+)</name>
        <dbReference type="ChEBI" id="CHEBI:29105"/>
    </ligand>
</feature>
<evidence type="ECO:0000256" key="7">
    <source>
        <dbReference type="ARBA" id="ARBA00037768"/>
    </source>
</evidence>
<dbReference type="AlphaFoldDB" id="A0A284VQ29"/>
<evidence type="ECO:0000313" key="12">
    <source>
        <dbReference type="EMBL" id="SNQ61384.1"/>
    </source>
</evidence>
<evidence type="ECO:0000256" key="2">
    <source>
        <dbReference type="ARBA" id="ARBA00022598"/>
    </source>
</evidence>
<sequence>MKSIVLLSSGLDSTVAFKEAYDKCDEVMCVTFDYGQRARKKEIEFAKAICKKFGVKHTIIDLPWYRTFRGALTGREELPEISGRDLDNREITQKTAEAVWVPARNVVFLAIAAALAENYRYDLIVTGFDAEEAATFPDNTSGFVESFNGMLKSGTLTHPEIYVPLISMSKTEIVKRGLKIGAPLEWSWSCYKGEERPCGACESCLRRKRAFAAAGTEDPLLERL</sequence>
<keyword evidence="4 11" id="KW-0547">Nucleotide-binding</keyword>
<feature type="binding site" evidence="11">
    <location>
        <position position="201"/>
    </location>
    <ligand>
        <name>Zn(2+)</name>
        <dbReference type="ChEBI" id="CHEBI:29105"/>
    </ligand>
</feature>
<feature type="binding site" evidence="11">
    <location>
        <position position="204"/>
    </location>
    <ligand>
        <name>Zn(2+)</name>
        <dbReference type="ChEBI" id="CHEBI:29105"/>
    </ligand>
</feature>